<gene>
    <name evidence="2" type="ORF">N44_00127</name>
</gene>
<keyword evidence="1" id="KW-0732">Signal</keyword>
<dbReference type="EMBL" id="BBPA01000014">
    <property type="protein sequence ID" value="GAL91839.1"/>
    <property type="molecule type" value="Genomic_DNA"/>
</dbReference>
<accession>A0A0A1VQD3</accession>
<feature type="chain" id="PRO_5001981547" description="PEP-CTERM protein-sorting domain-containing protein" evidence="1">
    <location>
        <begin position="25"/>
        <end position="223"/>
    </location>
</feature>
<evidence type="ECO:0000313" key="2">
    <source>
        <dbReference type="EMBL" id="GAL91839.1"/>
    </source>
</evidence>
<evidence type="ECO:0008006" key="4">
    <source>
        <dbReference type="Google" id="ProtNLM"/>
    </source>
</evidence>
<sequence length="223" mass="22951">MIKKLTVSTIALLGAFVATSPAQAALVQNVSLLDLVNSGTVAGSTGTLTRTATGIASTVSTSNLSPGAAYTMWWVIFNNPEFCVGGCGEDDFSNPTVNASVFFADGEVIGSNGLGNFSAQVGIGQLPNPNQVELGNGLFNPLTAEVWNVVRDHGPASSDPVLLNAQLTTFNGGCTLTPGDGLFPCRDEQLAVFSTPVPEPSVSVGLVVLGTLGILSRVQRPKN</sequence>
<proteinExistence type="predicted"/>
<dbReference type="AlphaFoldDB" id="A0A0A1VQD3"/>
<feature type="signal peptide" evidence="1">
    <location>
        <begin position="1"/>
        <end position="24"/>
    </location>
</feature>
<reference evidence="3" key="1">
    <citation type="journal article" date="2015" name="Genome">
        <title>Whole Genome Sequence of the Non-Microcystin-Producing Microcystis aeruginosa Strain NIES-44.</title>
        <authorList>
            <person name="Okano K."/>
            <person name="Miyata N."/>
            <person name="Ozaki Y."/>
        </authorList>
    </citation>
    <scope>NUCLEOTIDE SEQUENCE [LARGE SCALE GENOMIC DNA]</scope>
    <source>
        <strain evidence="3">NIES-44</strain>
    </source>
</reference>
<evidence type="ECO:0000256" key="1">
    <source>
        <dbReference type="SAM" id="SignalP"/>
    </source>
</evidence>
<name>A0A0A1VQD3_MICAE</name>
<evidence type="ECO:0000313" key="3">
    <source>
        <dbReference type="Proteomes" id="UP000030321"/>
    </source>
</evidence>
<comment type="caution">
    <text evidence="2">The sequence shown here is derived from an EMBL/GenBank/DDBJ whole genome shotgun (WGS) entry which is preliminary data.</text>
</comment>
<protein>
    <recommendedName>
        <fullName evidence="4">PEP-CTERM protein-sorting domain-containing protein</fullName>
    </recommendedName>
</protein>
<dbReference type="RefSeq" id="WP_045357268.1">
    <property type="nucleotide sequence ID" value="NZ_BBPA01000014.1"/>
</dbReference>
<dbReference type="Proteomes" id="UP000030321">
    <property type="component" value="Unassembled WGS sequence"/>
</dbReference>
<organism evidence="2 3">
    <name type="scientific">Microcystis aeruginosa NIES-44</name>
    <dbReference type="NCBI Taxonomy" id="449439"/>
    <lineage>
        <taxon>Bacteria</taxon>
        <taxon>Bacillati</taxon>
        <taxon>Cyanobacteriota</taxon>
        <taxon>Cyanophyceae</taxon>
        <taxon>Oscillatoriophycideae</taxon>
        <taxon>Chroococcales</taxon>
        <taxon>Microcystaceae</taxon>
        <taxon>Microcystis</taxon>
    </lineage>
</organism>